<name>A0AAD7FDB3_9AGAR</name>
<evidence type="ECO:0000313" key="2">
    <source>
        <dbReference type="EMBL" id="KAJ7613441.1"/>
    </source>
</evidence>
<evidence type="ECO:0000313" key="3">
    <source>
        <dbReference type="Proteomes" id="UP001221142"/>
    </source>
</evidence>
<accession>A0AAD7FDB3</accession>
<keyword evidence="1" id="KW-0812">Transmembrane</keyword>
<feature type="transmembrane region" description="Helical" evidence="1">
    <location>
        <begin position="81"/>
        <end position="102"/>
    </location>
</feature>
<sequence length="411" mass="45876">MGKNKKYHCQCSKCSKLTYVDVNGVTAPGQLISSGQLYIHGQKDNTNQLLAQAGFLPETHPEPLASEVDDPLKVAIPAFEVFQAALAPITMLCVTLAAWLNLHVGVSRENSSIFLKALGFILSTAITSIFSVLRFTGAKLETPSLNIPKDIRTVYQHGLEPQIIQTACCPVCYKPYPVDPTKPEEKIPDICDWRKSPRSHACGAVLVKQVRNPNGTVQRLPVFTYCTQSFESWLQFFLSRPQVDQELDRSFQKQQARQNMPQPKVMRDVQDSPAWNGLRHFLASKYHLVFSFYIDWFNPLTNKIAGPVVSCGAIVLYCLNLPVESRFLLENIFIFSLIPGPGEPDVWTIAHVLIAFTKMMNEFGPPGKIIPTRQNPLGVQVAVRILPLIADLQAIRKVAGYMAFNATQFCT</sequence>
<dbReference type="AlphaFoldDB" id="A0AAD7FDB3"/>
<evidence type="ECO:0000256" key="1">
    <source>
        <dbReference type="SAM" id="Phobius"/>
    </source>
</evidence>
<reference evidence="2" key="1">
    <citation type="submission" date="2023-03" db="EMBL/GenBank/DDBJ databases">
        <title>Massive genome expansion in bonnet fungi (Mycena s.s.) driven by repeated elements and novel gene families across ecological guilds.</title>
        <authorList>
            <consortium name="Lawrence Berkeley National Laboratory"/>
            <person name="Harder C.B."/>
            <person name="Miyauchi S."/>
            <person name="Viragh M."/>
            <person name="Kuo A."/>
            <person name="Thoen E."/>
            <person name="Andreopoulos B."/>
            <person name="Lu D."/>
            <person name="Skrede I."/>
            <person name="Drula E."/>
            <person name="Henrissat B."/>
            <person name="Morin E."/>
            <person name="Kohler A."/>
            <person name="Barry K."/>
            <person name="LaButti K."/>
            <person name="Morin E."/>
            <person name="Salamov A."/>
            <person name="Lipzen A."/>
            <person name="Mereny Z."/>
            <person name="Hegedus B."/>
            <person name="Baldrian P."/>
            <person name="Stursova M."/>
            <person name="Weitz H."/>
            <person name="Taylor A."/>
            <person name="Grigoriev I.V."/>
            <person name="Nagy L.G."/>
            <person name="Martin F."/>
            <person name="Kauserud H."/>
        </authorList>
    </citation>
    <scope>NUCLEOTIDE SEQUENCE</scope>
    <source>
        <strain evidence="2">9284</strain>
    </source>
</reference>
<gene>
    <name evidence="2" type="ORF">FB45DRAFT_266961</name>
</gene>
<keyword evidence="3" id="KW-1185">Reference proteome</keyword>
<proteinExistence type="predicted"/>
<comment type="caution">
    <text evidence="2">The sequence shown here is derived from an EMBL/GenBank/DDBJ whole genome shotgun (WGS) entry which is preliminary data.</text>
</comment>
<protein>
    <submittedName>
        <fullName evidence="2">Uncharacterized protein</fullName>
    </submittedName>
</protein>
<keyword evidence="1" id="KW-1133">Transmembrane helix</keyword>
<feature type="transmembrane region" description="Helical" evidence="1">
    <location>
        <begin position="114"/>
        <end position="133"/>
    </location>
</feature>
<dbReference type="EMBL" id="JARKIF010000028">
    <property type="protein sequence ID" value="KAJ7613441.1"/>
    <property type="molecule type" value="Genomic_DNA"/>
</dbReference>
<dbReference type="Proteomes" id="UP001221142">
    <property type="component" value="Unassembled WGS sequence"/>
</dbReference>
<organism evidence="2 3">
    <name type="scientific">Roridomyces roridus</name>
    <dbReference type="NCBI Taxonomy" id="1738132"/>
    <lineage>
        <taxon>Eukaryota</taxon>
        <taxon>Fungi</taxon>
        <taxon>Dikarya</taxon>
        <taxon>Basidiomycota</taxon>
        <taxon>Agaricomycotina</taxon>
        <taxon>Agaricomycetes</taxon>
        <taxon>Agaricomycetidae</taxon>
        <taxon>Agaricales</taxon>
        <taxon>Marasmiineae</taxon>
        <taxon>Mycenaceae</taxon>
        <taxon>Roridomyces</taxon>
    </lineage>
</organism>
<keyword evidence="1" id="KW-0472">Membrane</keyword>